<dbReference type="Proteomes" id="UP000054995">
    <property type="component" value="Unassembled WGS sequence"/>
</dbReference>
<comment type="caution">
    <text evidence="1">The sequence shown here is derived from an EMBL/GenBank/DDBJ whole genome shotgun (WGS) entry which is preliminary data.</text>
</comment>
<evidence type="ECO:0000313" key="1">
    <source>
        <dbReference type="EMBL" id="KRY87218.1"/>
    </source>
</evidence>
<reference evidence="1 2" key="1">
    <citation type="submission" date="2015-01" db="EMBL/GenBank/DDBJ databases">
        <title>Evolution of Trichinella species and genotypes.</title>
        <authorList>
            <person name="Korhonen P.K."/>
            <person name="Edoardo P."/>
            <person name="Giuseppe L.R."/>
            <person name="Gasser R.B."/>
        </authorList>
    </citation>
    <scope>NUCLEOTIDE SEQUENCE [LARGE SCALE GENOMIC DNA]</scope>
    <source>
        <strain evidence="1">ISS470</strain>
    </source>
</reference>
<proteinExistence type="predicted"/>
<keyword evidence="2" id="KW-1185">Reference proteome</keyword>
<dbReference type="EMBL" id="JYDT01000059">
    <property type="protein sequence ID" value="KRY87218.1"/>
    <property type="molecule type" value="Genomic_DNA"/>
</dbReference>
<sequence length="159" mass="18285">MKQFTVLCNGKAYFVASIFVSTKKNPSMLVIKKKQKLVFMCIILHECFVVVAGGGMETRLTACCYVDIFEDQQQHFFASVYFLAPGNCILRWKIWSCDNQMSIEIHPTTKREMLLALVQHNSTTHLLVATFLQVAFASWCSHQKLPITLFTTRWLLSLR</sequence>
<name>A0A0V1FMM1_TRIPS</name>
<gene>
    <name evidence="1" type="ORF">T4D_3501</name>
</gene>
<organism evidence="1 2">
    <name type="scientific">Trichinella pseudospiralis</name>
    <name type="common">Parasitic roundworm</name>
    <dbReference type="NCBI Taxonomy" id="6337"/>
    <lineage>
        <taxon>Eukaryota</taxon>
        <taxon>Metazoa</taxon>
        <taxon>Ecdysozoa</taxon>
        <taxon>Nematoda</taxon>
        <taxon>Enoplea</taxon>
        <taxon>Dorylaimia</taxon>
        <taxon>Trichinellida</taxon>
        <taxon>Trichinellidae</taxon>
        <taxon>Trichinella</taxon>
    </lineage>
</organism>
<protein>
    <submittedName>
        <fullName evidence="1">Uncharacterized protein</fullName>
    </submittedName>
</protein>
<dbReference type="AlphaFoldDB" id="A0A0V1FMM1"/>
<evidence type="ECO:0000313" key="2">
    <source>
        <dbReference type="Proteomes" id="UP000054995"/>
    </source>
</evidence>
<accession>A0A0V1FMM1</accession>